<reference evidence="1" key="1">
    <citation type="submission" date="2015-12" db="EMBL/GenBank/DDBJ databases">
        <title>Gene expression during late stages of embryo sac development: a critical building block for successful pollen-pistil interactions.</title>
        <authorList>
            <person name="Liu Y."/>
            <person name="Joly V."/>
            <person name="Sabar M."/>
            <person name="Matton D.P."/>
        </authorList>
    </citation>
    <scope>NUCLEOTIDE SEQUENCE</scope>
</reference>
<name>A0A0V0HJ09_SOLCH</name>
<protein>
    <submittedName>
        <fullName evidence="1">Putative ovule protein</fullName>
    </submittedName>
</protein>
<organism evidence="1">
    <name type="scientific">Solanum chacoense</name>
    <name type="common">Chaco potato</name>
    <dbReference type="NCBI Taxonomy" id="4108"/>
    <lineage>
        <taxon>Eukaryota</taxon>
        <taxon>Viridiplantae</taxon>
        <taxon>Streptophyta</taxon>
        <taxon>Embryophyta</taxon>
        <taxon>Tracheophyta</taxon>
        <taxon>Spermatophyta</taxon>
        <taxon>Magnoliopsida</taxon>
        <taxon>eudicotyledons</taxon>
        <taxon>Gunneridae</taxon>
        <taxon>Pentapetalae</taxon>
        <taxon>asterids</taxon>
        <taxon>lamiids</taxon>
        <taxon>Solanales</taxon>
        <taxon>Solanaceae</taxon>
        <taxon>Solanoideae</taxon>
        <taxon>Solaneae</taxon>
        <taxon>Solanum</taxon>
    </lineage>
</organism>
<dbReference type="EMBL" id="GEDG01019962">
    <property type="protein sequence ID" value="JAP19510.1"/>
    <property type="molecule type" value="Transcribed_RNA"/>
</dbReference>
<proteinExistence type="predicted"/>
<sequence length="121" mass="13942">MAKYRNACRKKKNNKSQLIIIIQHQQNGHFNSDITKNQNKRYLLEGKITTFNLSVLHSTFSFSRWKVGLIIFVCVTHLSSSLVVSPCTNNVRNGSLQFFLKIQIQLLLLSSLRLSKSDFEI</sequence>
<accession>A0A0V0HJ09</accession>
<dbReference type="AlphaFoldDB" id="A0A0V0HJ09"/>
<evidence type="ECO:0000313" key="1">
    <source>
        <dbReference type="EMBL" id="JAP19510.1"/>
    </source>
</evidence>